<evidence type="ECO:0008006" key="5">
    <source>
        <dbReference type="Google" id="ProtNLM"/>
    </source>
</evidence>
<evidence type="ECO:0000313" key="3">
    <source>
        <dbReference type="EMBL" id="ACV51634.1"/>
    </source>
</evidence>
<accession>C8W844</accession>
<dbReference type="Proteomes" id="UP000000960">
    <property type="component" value="Chromosome"/>
</dbReference>
<keyword evidence="2" id="KW-1133">Transmembrane helix</keyword>
<gene>
    <name evidence="3" type="ordered locus">Apar_1206</name>
</gene>
<dbReference type="GeneID" id="84806937"/>
<reference evidence="3 4" key="1">
    <citation type="journal article" date="2009" name="Stand. Genomic Sci.">
        <title>Complete genome sequence of Atopobium parvulum type strain (IPP 1246).</title>
        <authorList>
            <person name="Copeland A."/>
            <person name="Sikorski J."/>
            <person name="Lapidus A."/>
            <person name="Nolan M."/>
            <person name="Del Rio T.G."/>
            <person name="Lucas S."/>
            <person name="Chen F."/>
            <person name="Tice H."/>
            <person name="Pitluck S."/>
            <person name="Cheng J.F."/>
            <person name="Pukall R."/>
            <person name="Chertkov O."/>
            <person name="Brettin T."/>
            <person name="Han C."/>
            <person name="Detter J.C."/>
            <person name="Kuske C."/>
            <person name="Bruce D."/>
            <person name="Goodwin L."/>
            <person name="Ivanova N."/>
            <person name="Mavromatis K."/>
            <person name="Mikhailova N."/>
            <person name="Chen A."/>
            <person name="Palaniappan K."/>
            <person name="Chain P."/>
            <person name="Rohde M."/>
            <person name="Goker M."/>
            <person name="Bristow J."/>
            <person name="Eisen J.A."/>
            <person name="Markowitz V."/>
            <person name="Hugenholtz P."/>
            <person name="Kyrpides N.C."/>
            <person name="Klenk H.P."/>
            <person name="Detter J.C."/>
        </authorList>
    </citation>
    <scope>NUCLEOTIDE SEQUENCE [LARGE SCALE GENOMIC DNA]</scope>
    <source>
        <strain evidence="4">ATCC 33793 / DSM 20469 / CCUG 32760 / JCM 10300 / KCTC 3663 / VPI 0546 / 1246</strain>
    </source>
</reference>
<feature type="compositionally biased region" description="Polar residues" evidence="1">
    <location>
        <begin position="1"/>
        <end position="11"/>
    </location>
</feature>
<dbReference type="RefSeq" id="WP_012809290.1">
    <property type="nucleotide sequence ID" value="NC_013203.1"/>
</dbReference>
<name>C8W844_LANP1</name>
<dbReference type="eggNOG" id="ENOG5032576">
    <property type="taxonomic scope" value="Bacteria"/>
</dbReference>
<organism evidence="3 4">
    <name type="scientific">Lancefieldella parvula (strain ATCC 33793 / DSM 20469 / CCUG 32760 / JCM 10300 / KCTC 3663 / VPI 0546 / 1246)</name>
    <name type="common">Atopobium parvulum</name>
    <dbReference type="NCBI Taxonomy" id="521095"/>
    <lineage>
        <taxon>Bacteria</taxon>
        <taxon>Bacillati</taxon>
        <taxon>Actinomycetota</taxon>
        <taxon>Coriobacteriia</taxon>
        <taxon>Coriobacteriales</taxon>
        <taxon>Atopobiaceae</taxon>
        <taxon>Lancefieldella</taxon>
    </lineage>
</organism>
<evidence type="ECO:0000256" key="1">
    <source>
        <dbReference type="SAM" id="MobiDB-lite"/>
    </source>
</evidence>
<dbReference type="HOGENOM" id="CLU_1988048_0_0_11"/>
<sequence length="125" mass="14209">MEESTQQNVPETSVIEEETGFPVTDSLDRVGEKVAPTMPAQPSITCPNCHSTRIIISASATEKAKNRHGILYWVFIGWWLHPILWIWATIPMLIWRIIHPNRKSKTVLTTVAVCQNCGKTWVIKQ</sequence>
<dbReference type="AlphaFoldDB" id="C8W844"/>
<evidence type="ECO:0000313" key="4">
    <source>
        <dbReference type="Proteomes" id="UP000000960"/>
    </source>
</evidence>
<keyword evidence="4" id="KW-1185">Reference proteome</keyword>
<proteinExistence type="predicted"/>
<keyword evidence="2" id="KW-0812">Transmembrane</keyword>
<dbReference type="KEGG" id="apv:Apar_1206"/>
<evidence type="ECO:0000256" key="2">
    <source>
        <dbReference type="SAM" id="Phobius"/>
    </source>
</evidence>
<protein>
    <recommendedName>
        <fullName evidence="5">LITAF domain-containing protein</fullName>
    </recommendedName>
</protein>
<dbReference type="EMBL" id="CP001721">
    <property type="protein sequence ID" value="ACV51634.1"/>
    <property type="molecule type" value="Genomic_DNA"/>
</dbReference>
<feature type="transmembrane region" description="Helical" evidence="2">
    <location>
        <begin position="70"/>
        <end position="95"/>
    </location>
</feature>
<feature type="region of interest" description="Disordered" evidence="1">
    <location>
        <begin position="1"/>
        <end position="23"/>
    </location>
</feature>
<keyword evidence="2" id="KW-0472">Membrane</keyword>
<dbReference type="STRING" id="521095.Apar_1206"/>